<gene>
    <name evidence="8" type="ORF">TMSB3V08_LOCUS2190</name>
</gene>
<dbReference type="SUPFAM" id="SSF52087">
    <property type="entry name" value="CRAL/TRIO domain"/>
    <property type="match status" value="1"/>
</dbReference>
<keyword evidence="2" id="KW-0963">Cytoplasm</keyword>
<sequence length="729" mass="81551">MSENSEALNESPSESDRMDISDVSDQMSPVSEHNQSPTDRVDNHDGSTTRLDNAAAIVTTNTTMTTTTTTTTSRGRLDSVLSLDGLDLELPTLDAYQEEYVDFPSSPKQLKERLEADGVEIPLEVDSGNNGQSDEEEDTSIYQAVLSPNCRGVRLRKERMSECMETTLEIVDHYLGEEDEDDDGGDNLPAIEICESTDNDEHKKPIIRRLLTPNPEDHTLPEEYDENGDIIKTTNPDSLPKLLPDVSETKREHLLNPTESGEVASDLVKVVLDELSPNYAGTQNKHETSSSTSDKNSVEHVDCSFVFDRRDSKRLARKELGERVMEGLFIESRQTEGSLNPGLKKISAPDHLQSIDSPVAEYGDNFDDSFKRDTDSSEEVNKSSVEENNNEHNTVVAASREELAHPDLKSRGPVLILDPARLDLSLARWTPRLRADGSVDVPQERPSPVTSSQRCGRRKIQVSDDIYTAQEEDNLSSVSGAESPLSDMDLVDDPDLDDLLSHELDSPDDMEDSILERLGDAPPPIPELSAAEEIAEARSWRNCVVAGQERHIDMKVIEPYKRVLSHGGYLSAGSHNAIIVFSACYLPDRSRVDYDYVMDNLFLYVLTTLDELITDDYVLVYLHGATSRGCMPTFSWLKRCYQMIDRRLRKNLKGLYLVHPTFWLKTIVVMTRPFISSKFSRKLSFVETLGELGEILPLEQASIPDRVKQLDAQIEGQRKTDTRAEAGRS</sequence>
<feature type="region of interest" description="Disordered" evidence="6">
    <location>
        <begin position="1"/>
        <end position="73"/>
    </location>
</feature>
<feature type="compositionally biased region" description="Polar residues" evidence="6">
    <location>
        <begin position="23"/>
        <end position="38"/>
    </location>
</feature>
<keyword evidence="5" id="KW-0464">Manganese</keyword>
<dbReference type="PROSITE" id="PS50191">
    <property type="entry name" value="CRAL_TRIO"/>
    <property type="match status" value="1"/>
</dbReference>
<feature type="compositionally biased region" description="Basic and acidic residues" evidence="6">
    <location>
        <begin position="368"/>
        <end position="385"/>
    </location>
</feature>
<dbReference type="AlphaFoldDB" id="A0A7R9E2S2"/>
<feature type="compositionally biased region" description="Polar residues" evidence="6">
    <location>
        <begin position="1"/>
        <end position="12"/>
    </location>
</feature>
<feature type="compositionally biased region" description="Low complexity" evidence="6">
    <location>
        <begin position="59"/>
        <end position="73"/>
    </location>
</feature>
<evidence type="ECO:0000256" key="4">
    <source>
        <dbReference type="ARBA" id="ARBA00022801"/>
    </source>
</evidence>
<comment type="subcellular location">
    <subcellularLocation>
        <location evidence="1">Cytoplasm</location>
    </subcellularLocation>
</comment>
<accession>A0A7R9E2S2</accession>
<dbReference type="Pfam" id="PF13716">
    <property type="entry name" value="CRAL_TRIO_2"/>
    <property type="match status" value="1"/>
</dbReference>
<dbReference type="EMBL" id="OB792914">
    <property type="protein sequence ID" value="CAD7425274.1"/>
    <property type="molecule type" value="Genomic_DNA"/>
</dbReference>
<feature type="compositionally biased region" description="Polar residues" evidence="6">
    <location>
        <begin position="279"/>
        <end position="295"/>
    </location>
</feature>
<feature type="domain" description="CRAL-TRIO" evidence="7">
    <location>
        <begin position="557"/>
        <end position="715"/>
    </location>
</feature>
<name>A0A7R9E2S2_9NEOP</name>
<dbReference type="PANTHER" id="PTHR12112">
    <property type="entry name" value="BNIP - RELATED"/>
    <property type="match status" value="1"/>
</dbReference>
<feature type="region of interest" description="Disordered" evidence="6">
    <location>
        <begin position="437"/>
        <end position="458"/>
    </location>
</feature>
<dbReference type="GO" id="GO:0005737">
    <property type="term" value="C:cytoplasm"/>
    <property type="evidence" value="ECO:0007669"/>
    <property type="project" value="UniProtKB-SubCell"/>
</dbReference>
<dbReference type="InterPro" id="IPR001251">
    <property type="entry name" value="CRAL-TRIO_dom"/>
</dbReference>
<evidence type="ECO:0000259" key="7">
    <source>
        <dbReference type="PROSITE" id="PS50191"/>
    </source>
</evidence>
<evidence type="ECO:0000256" key="1">
    <source>
        <dbReference type="ARBA" id="ARBA00004496"/>
    </source>
</evidence>
<dbReference type="Pfam" id="PF12496">
    <property type="entry name" value="BNIP2"/>
    <property type="match status" value="1"/>
</dbReference>
<dbReference type="InterPro" id="IPR022181">
    <property type="entry name" value="Bcl2-/adenovirus-E1B"/>
</dbReference>
<evidence type="ECO:0000256" key="3">
    <source>
        <dbReference type="ARBA" id="ARBA00022723"/>
    </source>
</evidence>
<reference evidence="8" key="1">
    <citation type="submission" date="2020-11" db="EMBL/GenBank/DDBJ databases">
        <authorList>
            <person name="Tran Van P."/>
        </authorList>
    </citation>
    <scope>NUCLEOTIDE SEQUENCE</scope>
</reference>
<dbReference type="InterPro" id="IPR036865">
    <property type="entry name" value="CRAL-TRIO_dom_sf"/>
</dbReference>
<proteinExistence type="predicted"/>
<evidence type="ECO:0000313" key="8">
    <source>
        <dbReference type="EMBL" id="CAD7425274.1"/>
    </source>
</evidence>
<keyword evidence="3" id="KW-0479">Metal-binding</keyword>
<feature type="region of interest" description="Disordered" evidence="6">
    <location>
        <begin position="356"/>
        <end position="392"/>
    </location>
</feature>
<dbReference type="Gene3D" id="3.40.525.10">
    <property type="entry name" value="CRAL-TRIO lipid binding domain"/>
    <property type="match status" value="1"/>
</dbReference>
<evidence type="ECO:0000256" key="2">
    <source>
        <dbReference type="ARBA" id="ARBA00022490"/>
    </source>
</evidence>
<dbReference type="FunFam" id="3.40.525.10:FF:000001">
    <property type="entry name" value="BCL2/adenovirus E1B protein-interacting protein 2"/>
    <property type="match status" value="1"/>
</dbReference>
<evidence type="ECO:0000256" key="5">
    <source>
        <dbReference type="ARBA" id="ARBA00023211"/>
    </source>
</evidence>
<keyword evidence="4" id="KW-0378">Hydrolase</keyword>
<feature type="region of interest" description="Disordered" evidence="6">
    <location>
        <begin position="279"/>
        <end position="298"/>
    </location>
</feature>
<dbReference type="CDD" id="cd00170">
    <property type="entry name" value="SEC14"/>
    <property type="match status" value="1"/>
</dbReference>
<evidence type="ECO:0000256" key="6">
    <source>
        <dbReference type="SAM" id="MobiDB-lite"/>
    </source>
</evidence>
<protein>
    <recommendedName>
        <fullName evidence="7">CRAL-TRIO domain-containing protein</fullName>
    </recommendedName>
</protein>
<organism evidence="8">
    <name type="scientific">Timema monikensis</name>
    <dbReference type="NCBI Taxonomy" id="170555"/>
    <lineage>
        <taxon>Eukaryota</taxon>
        <taxon>Metazoa</taxon>
        <taxon>Ecdysozoa</taxon>
        <taxon>Arthropoda</taxon>
        <taxon>Hexapoda</taxon>
        <taxon>Insecta</taxon>
        <taxon>Pterygota</taxon>
        <taxon>Neoptera</taxon>
        <taxon>Polyneoptera</taxon>
        <taxon>Phasmatodea</taxon>
        <taxon>Timematodea</taxon>
        <taxon>Timematoidea</taxon>
        <taxon>Timematidae</taxon>
        <taxon>Timema</taxon>
    </lineage>
</organism>
<feature type="region of interest" description="Disordered" evidence="6">
    <location>
        <begin position="471"/>
        <end position="494"/>
    </location>
</feature>
<dbReference type="PANTHER" id="PTHR12112:SF22">
    <property type="entry name" value="MANGANESE-DEPENDENT INORGANIC PYROPHOSPHATASE-RELATED"/>
    <property type="match status" value="1"/>
</dbReference>